<proteinExistence type="predicted"/>
<evidence type="ECO:0000313" key="1">
    <source>
        <dbReference type="EMBL" id="GAB10030.1"/>
    </source>
</evidence>
<protein>
    <recommendedName>
        <fullName evidence="3">Bacteriocin biosynthesis cyclodehydratase domain-containing protein</fullName>
    </recommendedName>
</protein>
<dbReference type="Proteomes" id="UP000035088">
    <property type="component" value="Unassembled WGS sequence"/>
</dbReference>
<comment type="caution">
    <text evidence="1">The sequence shown here is derived from an EMBL/GenBank/DDBJ whole genome shotgun (WGS) entry which is preliminary data.</text>
</comment>
<evidence type="ECO:0008006" key="3">
    <source>
        <dbReference type="Google" id="ProtNLM"/>
    </source>
</evidence>
<keyword evidence="2" id="KW-1185">Reference proteome</keyword>
<dbReference type="EMBL" id="BAEE01000050">
    <property type="protein sequence ID" value="GAB10030.1"/>
    <property type="molecule type" value="Genomic_DNA"/>
</dbReference>
<evidence type="ECO:0000313" key="2">
    <source>
        <dbReference type="Proteomes" id="UP000035088"/>
    </source>
</evidence>
<organism evidence="1 2">
    <name type="scientific">Gordonia araii NBRC 100433</name>
    <dbReference type="NCBI Taxonomy" id="1073574"/>
    <lineage>
        <taxon>Bacteria</taxon>
        <taxon>Bacillati</taxon>
        <taxon>Actinomycetota</taxon>
        <taxon>Actinomycetes</taxon>
        <taxon>Mycobacteriales</taxon>
        <taxon>Gordoniaceae</taxon>
        <taxon>Gordonia</taxon>
    </lineage>
</organism>
<accession>G7H2F5</accession>
<name>G7H2F5_9ACTN</name>
<gene>
    <name evidence="1" type="ORF">GOARA_050_00930</name>
</gene>
<dbReference type="AlphaFoldDB" id="G7H2F5"/>
<dbReference type="Gene3D" id="3.40.50.720">
    <property type="entry name" value="NAD(P)-binding Rossmann-like Domain"/>
    <property type="match status" value="1"/>
</dbReference>
<reference evidence="1 2" key="1">
    <citation type="submission" date="2011-11" db="EMBL/GenBank/DDBJ databases">
        <title>Whole genome shotgun sequence of Gordonia araii NBRC 100433.</title>
        <authorList>
            <person name="Yoshida Y."/>
            <person name="Hosoyama A."/>
            <person name="Tsuchikane K."/>
            <person name="Katsumata H."/>
            <person name="Yamazaki S."/>
            <person name="Fujita N."/>
        </authorList>
    </citation>
    <scope>NUCLEOTIDE SEQUENCE [LARGE SCALE GENOMIC DNA]</scope>
    <source>
        <strain evidence="1 2">NBRC 100433</strain>
    </source>
</reference>
<sequence>MLRRGTAILVRGPHQVQLGCDPERSILVDLPPTVDARAVTSLLQSLGQPSGARHIAARLSEIGLSTTDFDEIVRHLREIGAVFTGTSPSLRVCLHGTGPLRSGLGEALSDAGYPLARSSVRRARPWHATTRRPTLVVLTDYTHHDPLVLGDLMRNRIPHLPVLLRDGVGVVGPLVLPGRTSCLRCADHHRAALDPEWPLLSAQLVNRSGYASEAITRLTVGAALEQIDQITSGLARRTHGAESADGSVATVAPPDLLSATVEIHAGPLRLRRKSWPAHPRCFCGAVWRDTRR</sequence>
<dbReference type="STRING" id="1073574.GOARA_050_00930"/>